<comment type="caution">
    <text evidence="1">The sequence shown here is derived from an EMBL/GenBank/DDBJ whole genome shotgun (WGS) entry which is preliminary data.</text>
</comment>
<proteinExistence type="predicted"/>
<protein>
    <submittedName>
        <fullName evidence="1">Uncharacterized protein</fullName>
    </submittedName>
</protein>
<dbReference type="AlphaFoldDB" id="C7HTJ3"/>
<keyword evidence="2" id="KW-1185">Reference proteome</keyword>
<dbReference type="EMBL" id="ACXU01000007">
    <property type="protein sequence ID" value="EEU12961.1"/>
    <property type="molecule type" value="Genomic_DNA"/>
</dbReference>
<accession>C7HTJ3</accession>
<reference evidence="1 2" key="1">
    <citation type="submission" date="2009-08" db="EMBL/GenBank/DDBJ databases">
        <authorList>
            <person name="Muzny D."/>
            <person name="Qin X."/>
            <person name="Deng J."/>
            <person name="Jiang H."/>
            <person name="Liu Y."/>
            <person name="Qu J."/>
            <person name="Song X.-Z."/>
            <person name="Zhang L."/>
            <person name="Thornton R."/>
            <person name="Coyle M."/>
            <person name="Francisco L."/>
            <person name="Jackson L."/>
            <person name="Javaid M."/>
            <person name="Korchina V."/>
            <person name="Kovar C."/>
            <person name="Mata R."/>
            <person name="Mathew T."/>
            <person name="Ngo R."/>
            <person name="Nguyen L."/>
            <person name="Nguyen N."/>
            <person name="Okwuonu G."/>
            <person name="Ongeri F."/>
            <person name="Pham C."/>
            <person name="Simmons D."/>
            <person name="Wilczek-Boney K."/>
            <person name="Hale W."/>
            <person name="Jakkamsetti A."/>
            <person name="Pham P."/>
            <person name="Ruth R."/>
            <person name="San Lucas F."/>
            <person name="Warren J."/>
            <person name="Zhang J."/>
            <person name="Zhao Z."/>
            <person name="Zhou C."/>
            <person name="Zhu D."/>
            <person name="Lee S."/>
            <person name="Bess C."/>
            <person name="Blankenburg K."/>
            <person name="Forbes L."/>
            <person name="Fu Q."/>
            <person name="Gubbala S."/>
            <person name="Hirani K."/>
            <person name="Jayaseelan J.C."/>
            <person name="Lara F."/>
            <person name="Munidasa M."/>
            <person name="Palculict T."/>
            <person name="Patil S."/>
            <person name="Pu L.-L."/>
            <person name="Saada N."/>
            <person name="Tang L."/>
            <person name="Weissenberger G."/>
            <person name="Zhu Y."/>
            <person name="Hemphill L."/>
            <person name="Shang Y."/>
            <person name="Youmans B."/>
            <person name="Ayvaz T."/>
            <person name="Ross M."/>
            <person name="Santibanez J."/>
            <person name="Aqrawi P."/>
            <person name="Gross S."/>
            <person name="Joshi V."/>
            <person name="Fowler G."/>
            <person name="Nazareth L."/>
            <person name="Reid J."/>
            <person name="Worley K."/>
            <person name="Petrosino J."/>
            <person name="Highlander S."/>
            <person name="Gibbs R."/>
            <person name="Gibbs R."/>
        </authorList>
    </citation>
    <scope>NUCLEOTIDE SEQUENCE [LARGE SCALE GENOMIC DNA]</scope>
    <source>
        <strain evidence="1 2">ATCC 51170</strain>
    </source>
</reference>
<organism evidence="1 2">
    <name type="scientific">Anaerococcus vaginalis ATCC 51170</name>
    <dbReference type="NCBI Taxonomy" id="655811"/>
    <lineage>
        <taxon>Bacteria</taxon>
        <taxon>Bacillati</taxon>
        <taxon>Bacillota</taxon>
        <taxon>Tissierellia</taxon>
        <taxon>Tissierellales</taxon>
        <taxon>Peptoniphilaceae</taxon>
        <taxon>Anaerococcus</taxon>
    </lineage>
</organism>
<name>C7HTJ3_9FIRM</name>
<gene>
    <name evidence="1" type="ORF">HMPREF0078_0594</name>
</gene>
<evidence type="ECO:0000313" key="2">
    <source>
        <dbReference type="Proteomes" id="UP000003821"/>
    </source>
</evidence>
<dbReference type="Proteomes" id="UP000003821">
    <property type="component" value="Unassembled WGS sequence"/>
</dbReference>
<sequence>MAAELAEEYKISKQIENYLLIFLQIFNNFKIFKFKISNYFIS</sequence>
<dbReference type="HOGENOM" id="CLU_3246433_0_0_9"/>
<evidence type="ECO:0000313" key="1">
    <source>
        <dbReference type="EMBL" id="EEU12961.1"/>
    </source>
</evidence>